<dbReference type="EMBL" id="NTFH01000004">
    <property type="protein sequence ID" value="PHQ16284.1"/>
    <property type="molecule type" value="Genomic_DNA"/>
</dbReference>
<evidence type="ECO:0000259" key="3">
    <source>
        <dbReference type="PROSITE" id="PS50977"/>
    </source>
</evidence>
<dbReference type="PROSITE" id="PS50977">
    <property type="entry name" value="HTH_TETR_2"/>
    <property type="match status" value="1"/>
</dbReference>
<proteinExistence type="predicted"/>
<dbReference type="InterPro" id="IPR009057">
    <property type="entry name" value="Homeodomain-like_sf"/>
</dbReference>
<dbReference type="PANTHER" id="PTHR30055">
    <property type="entry name" value="HTH-TYPE TRANSCRIPTIONAL REGULATOR RUTR"/>
    <property type="match status" value="1"/>
</dbReference>
<evidence type="ECO:0000313" key="5">
    <source>
        <dbReference type="Proteomes" id="UP000231409"/>
    </source>
</evidence>
<dbReference type="InterPro" id="IPR050109">
    <property type="entry name" value="HTH-type_TetR-like_transc_reg"/>
</dbReference>
<evidence type="ECO:0000256" key="1">
    <source>
        <dbReference type="ARBA" id="ARBA00023125"/>
    </source>
</evidence>
<dbReference type="GO" id="GO:0000976">
    <property type="term" value="F:transcription cis-regulatory region binding"/>
    <property type="evidence" value="ECO:0007669"/>
    <property type="project" value="TreeGrafter"/>
</dbReference>
<evidence type="ECO:0000256" key="2">
    <source>
        <dbReference type="PROSITE-ProRule" id="PRU00335"/>
    </source>
</evidence>
<feature type="DNA-binding region" description="H-T-H motif" evidence="2">
    <location>
        <begin position="43"/>
        <end position="62"/>
    </location>
</feature>
<accession>A0A2G1UP66</accession>
<reference evidence="4 5" key="1">
    <citation type="submission" date="2017-09" db="EMBL/GenBank/DDBJ databases">
        <title>The draft genome sequences of Marinobacter sp. PWS21.</title>
        <authorList>
            <person name="Cao J."/>
        </authorList>
    </citation>
    <scope>NUCLEOTIDE SEQUENCE [LARGE SCALE GENOMIC DNA]</scope>
    <source>
        <strain evidence="4 5">PWS21</strain>
    </source>
</reference>
<dbReference type="AlphaFoldDB" id="A0A2G1UP66"/>
<dbReference type="PRINTS" id="PR00455">
    <property type="entry name" value="HTHTETR"/>
</dbReference>
<protein>
    <submittedName>
        <fullName evidence="4">TetR family transcriptional regulator</fullName>
    </submittedName>
</protein>
<dbReference type="InterPro" id="IPR001647">
    <property type="entry name" value="HTH_TetR"/>
</dbReference>
<dbReference type="RefSeq" id="WP_099613450.1">
    <property type="nucleotide sequence ID" value="NZ_KZ319368.1"/>
</dbReference>
<name>A0A2G1UP66_9GAMM</name>
<organism evidence="4 5">
    <name type="scientific">Marinobacter profundi</name>
    <dbReference type="NCBI Taxonomy" id="2666256"/>
    <lineage>
        <taxon>Bacteria</taxon>
        <taxon>Pseudomonadati</taxon>
        <taxon>Pseudomonadota</taxon>
        <taxon>Gammaproteobacteria</taxon>
        <taxon>Pseudomonadales</taxon>
        <taxon>Marinobacteraceae</taxon>
        <taxon>Marinobacter</taxon>
    </lineage>
</organism>
<feature type="domain" description="HTH tetR-type" evidence="3">
    <location>
        <begin position="20"/>
        <end position="80"/>
    </location>
</feature>
<dbReference type="InterPro" id="IPR041674">
    <property type="entry name" value="TetR_C_22"/>
</dbReference>
<dbReference type="Gene3D" id="1.10.357.10">
    <property type="entry name" value="Tetracycline Repressor, domain 2"/>
    <property type="match status" value="1"/>
</dbReference>
<keyword evidence="1 2" id="KW-0238">DNA-binding</keyword>
<comment type="caution">
    <text evidence="4">The sequence shown here is derived from an EMBL/GenBank/DDBJ whole genome shotgun (WGS) entry which is preliminary data.</text>
</comment>
<dbReference type="Pfam" id="PF17928">
    <property type="entry name" value="TetR_C_22"/>
    <property type="match status" value="1"/>
</dbReference>
<dbReference type="GO" id="GO:0003700">
    <property type="term" value="F:DNA-binding transcription factor activity"/>
    <property type="evidence" value="ECO:0007669"/>
    <property type="project" value="TreeGrafter"/>
</dbReference>
<dbReference type="Proteomes" id="UP000231409">
    <property type="component" value="Unassembled WGS sequence"/>
</dbReference>
<dbReference type="PANTHER" id="PTHR30055:SF201">
    <property type="entry name" value="TRANSCRIPTIONAL REGULATORY PROTEIN"/>
    <property type="match status" value="1"/>
</dbReference>
<sequence length="207" mass="23143">MTDDTVDVTPRRMPVQARSRERVSSILRHAAGIIHELGVDGTSMSAIARNSGMSLASLYRYFPNKAAIIKAIAEQHVAKMESLLRDRLAEISPEQAIDVLIDLFYRFYREEPAYTAIWSGVEAMPELRDLDVRELYNHAADLDARLQELYPQLDAERRGTASLLLPRSAGTVLRLAVTLPRDQGDQLVCELKCMARAYLAELVAGQS</sequence>
<gene>
    <name evidence="4" type="ORF">CLH61_04180</name>
</gene>
<dbReference type="SUPFAM" id="SSF46689">
    <property type="entry name" value="Homeodomain-like"/>
    <property type="match status" value="1"/>
</dbReference>
<evidence type="ECO:0000313" key="4">
    <source>
        <dbReference type="EMBL" id="PHQ16284.1"/>
    </source>
</evidence>
<keyword evidence="5" id="KW-1185">Reference proteome</keyword>
<dbReference type="Pfam" id="PF00440">
    <property type="entry name" value="TetR_N"/>
    <property type="match status" value="1"/>
</dbReference>